<evidence type="ECO:0000313" key="2">
    <source>
        <dbReference type="Proteomes" id="UP001642464"/>
    </source>
</evidence>
<sequence>VAMVAVEAVAGQWKLLEHRWAPVGALVGDRHELRYGAKNGWSECILVAALDKVSVEVDRAAPRTLADSAKLAA</sequence>
<reference evidence="1 2" key="1">
    <citation type="submission" date="2024-02" db="EMBL/GenBank/DDBJ databases">
        <authorList>
            <person name="Chen Y."/>
            <person name="Shah S."/>
            <person name="Dougan E. K."/>
            <person name="Thang M."/>
            <person name="Chan C."/>
        </authorList>
    </citation>
    <scope>NUCLEOTIDE SEQUENCE [LARGE SCALE GENOMIC DNA]</scope>
</reference>
<gene>
    <name evidence="1" type="ORF">SCF082_LOCUS40736</name>
</gene>
<proteinExistence type="predicted"/>
<name>A0ABP0QCW2_9DINO</name>
<dbReference type="EMBL" id="CAXAMM010039390">
    <property type="protein sequence ID" value="CAK9086083.1"/>
    <property type="molecule type" value="Genomic_DNA"/>
</dbReference>
<evidence type="ECO:0000313" key="1">
    <source>
        <dbReference type="EMBL" id="CAK9086083.1"/>
    </source>
</evidence>
<keyword evidence="2" id="KW-1185">Reference proteome</keyword>
<comment type="caution">
    <text evidence="1">The sequence shown here is derived from an EMBL/GenBank/DDBJ whole genome shotgun (WGS) entry which is preliminary data.</text>
</comment>
<accession>A0ABP0QCW2</accession>
<protein>
    <submittedName>
        <fullName evidence="1">Uncharacterized protein</fullName>
    </submittedName>
</protein>
<dbReference type="Proteomes" id="UP001642464">
    <property type="component" value="Unassembled WGS sequence"/>
</dbReference>
<feature type="non-terminal residue" evidence="1">
    <location>
        <position position="1"/>
    </location>
</feature>
<organism evidence="1 2">
    <name type="scientific">Durusdinium trenchii</name>
    <dbReference type="NCBI Taxonomy" id="1381693"/>
    <lineage>
        <taxon>Eukaryota</taxon>
        <taxon>Sar</taxon>
        <taxon>Alveolata</taxon>
        <taxon>Dinophyceae</taxon>
        <taxon>Suessiales</taxon>
        <taxon>Symbiodiniaceae</taxon>
        <taxon>Durusdinium</taxon>
    </lineage>
</organism>